<evidence type="ECO:0000313" key="2">
    <source>
        <dbReference type="EMBL" id="QNO51986.1"/>
    </source>
</evidence>
<dbReference type="Pfam" id="PF11167">
    <property type="entry name" value="DUF2953"/>
    <property type="match status" value="1"/>
</dbReference>
<dbReference type="InterPro" id="IPR021338">
    <property type="entry name" value="DUF2953"/>
</dbReference>
<name>A0A7G9YVF2_9EURY</name>
<reference evidence="2" key="1">
    <citation type="submission" date="2020-06" db="EMBL/GenBank/DDBJ databases">
        <title>Unique genomic features of the anaerobic methanotrophic archaea.</title>
        <authorList>
            <person name="Chadwick G.L."/>
            <person name="Skennerton C.T."/>
            <person name="Laso-Perez R."/>
            <person name="Leu A.O."/>
            <person name="Speth D.R."/>
            <person name="Yu H."/>
            <person name="Morgan-Lang C."/>
            <person name="Hatzenpichler R."/>
            <person name="Goudeau D."/>
            <person name="Malmstrom R."/>
            <person name="Brazelton W.J."/>
            <person name="Woyke T."/>
            <person name="Hallam S.J."/>
            <person name="Tyson G.W."/>
            <person name="Wegener G."/>
            <person name="Boetius A."/>
            <person name="Orphan V."/>
        </authorList>
    </citation>
    <scope>NUCLEOTIDE SEQUENCE</scope>
</reference>
<sequence length="199" mass="22294">MDIILILLIVLAIIVVLIAATLLIPVNISLRLFKDGPLAQVRMSFGFLLGIVSGRMDFNHEKREFRLRVLGVTLLRRDLEERKEEKKPTDWKKIVGNANKLYAAGKDLAGALTKNISIKRLGGRMKVGLSDPCQTGMLIGFLYAGSGIAKAFLPETSLEIEPAFDKEQMDADIEIGLSLPLFKTVIPLIRFFRRIRKVF</sequence>
<protein>
    <recommendedName>
        <fullName evidence="3">DUF2953 domain-containing protein</fullName>
    </recommendedName>
</protein>
<dbReference type="AlphaFoldDB" id="A0A7G9YVF2"/>
<organism evidence="2">
    <name type="scientific">Candidatus Methanophagaceae archaeon ANME-1 ERB6</name>
    <dbReference type="NCBI Taxonomy" id="2759912"/>
    <lineage>
        <taxon>Archaea</taxon>
        <taxon>Methanobacteriati</taxon>
        <taxon>Methanobacteriota</taxon>
        <taxon>Stenosarchaea group</taxon>
        <taxon>Methanomicrobia</taxon>
        <taxon>Candidatus Methanophagales</taxon>
        <taxon>Candidatus Methanophagaceae</taxon>
    </lineage>
</organism>
<evidence type="ECO:0000256" key="1">
    <source>
        <dbReference type="SAM" id="Phobius"/>
    </source>
</evidence>
<evidence type="ECO:0008006" key="3">
    <source>
        <dbReference type="Google" id="ProtNLM"/>
    </source>
</evidence>
<gene>
    <name evidence="2" type="ORF">NODOFMBO_00008</name>
</gene>
<keyword evidence="1" id="KW-0472">Membrane</keyword>
<proteinExistence type="predicted"/>
<accession>A0A7G9YVF2</accession>
<feature type="transmembrane region" description="Helical" evidence="1">
    <location>
        <begin position="5"/>
        <end position="26"/>
    </location>
</feature>
<keyword evidence="1" id="KW-1133">Transmembrane helix</keyword>
<dbReference type="EMBL" id="MT631498">
    <property type="protein sequence ID" value="QNO51986.1"/>
    <property type="molecule type" value="Genomic_DNA"/>
</dbReference>
<keyword evidence="1" id="KW-0812">Transmembrane</keyword>